<dbReference type="EMBL" id="BTCM01000001">
    <property type="protein sequence ID" value="GMK53571.1"/>
    <property type="molecule type" value="Genomic_DNA"/>
</dbReference>
<comment type="caution">
    <text evidence="1">The sequence shown here is derived from an EMBL/GenBank/DDBJ whole genome shotgun (WGS) entry which is preliminary data.</text>
</comment>
<protein>
    <submittedName>
        <fullName evidence="1">Uncharacterized protein</fullName>
    </submittedName>
</protein>
<reference evidence="1" key="1">
    <citation type="journal article" date="2023" name="BMC Genomics">
        <title>Chromosome-level genome assemblies of Cutaneotrichosporon spp. (Trichosporonales, Basidiomycota) reveal imbalanced evolution between nucleotide sequences and chromosome synteny.</title>
        <authorList>
            <person name="Kobayashi Y."/>
            <person name="Kayamori A."/>
            <person name="Aoki K."/>
            <person name="Shiwa Y."/>
            <person name="Matsutani M."/>
            <person name="Fujita N."/>
            <person name="Sugita T."/>
            <person name="Iwasaki W."/>
            <person name="Tanaka N."/>
            <person name="Takashima M."/>
        </authorList>
    </citation>
    <scope>NUCLEOTIDE SEQUENCE</scope>
    <source>
        <strain evidence="1">HIS016</strain>
    </source>
</reference>
<gene>
    <name evidence="1" type="ORF">CspeluHIS016_0101570</name>
</gene>
<dbReference type="Proteomes" id="UP001222932">
    <property type="component" value="Unassembled WGS sequence"/>
</dbReference>
<accession>A0AAD3Y7L0</accession>
<proteinExistence type="predicted"/>
<evidence type="ECO:0000313" key="1">
    <source>
        <dbReference type="EMBL" id="GMK53571.1"/>
    </source>
</evidence>
<name>A0AAD3Y7L0_9TREE</name>
<organism evidence="1 2">
    <name type="scientific">Cutaneotrichosporon spelunceum</name>
    <dbReference type="NCBI Taxonomy" id="1672016"/>
    <lineage>
        <taxon>Eukaryota</taxon>
        <taxon>Fungi</taxon>
        <taxon>Dikarya</taxon>
        <taxon>Basidiomycota</taxon>
        <taxon>Agaricomycotina</taxon>
        <taxon>Tremellomycetes</taxon>
        <taxon>Trichosporonales</taxon>
        <taxon>Trichosporonaceae</taxon>
        <taxon>Cutaneotrichosporon</taxon>
    </lineage>
</organism>
<evidence type="ECO:0000313" key="2">
    <source>
        <dbReference type="Proteomes" id="UP001222932"/>
    </source>
</evidence>
<sequence>MPTAARLDAAAYPHILDSVIAHAEYPALLLLRRVSWSTKRKADARLAAHVILHMPDFGPPVSNNVRHLLEYDPVHCFERVCSLTVLSCTPGASPRPSRIARSSSIYQSSVMASGSAEEEHAERFYTTHFPPPLLPPVGRLPGLMRWRDVAIPGREMQAERGLRTGLVMNVSVLDSHRRARKIVLERCHRAIEGVRVVEVPALEAAHLERGTGFGALDLLAALKPQIVRFHSAWAVRAYSRNPFPTAQRRILFVPLMREGTLGRWFVPTGGMPRLERVKTDIVIHLTGISVIPPGLPTPAHVDGRTIPAVRIVLIFSDVGGGAKDLGGEGALASELSLGRNPWLSATAALVAFLIHGEITLVDASPVLGAKSEIVAALEEEAMRERRATGSRDPLLLEHDGWPTIRLLSKDEYREEVGDDMFALDMVGLSGA</sequence>
<dbReference type="AlphaFoldDB" id="A0AAD3Y7L0"/>
<keyword evidence="2" id="KW-1185">Reference proteome</keyword>
<reference evidence="1" key="2">
    <citation type="submission" date="2023-06" db="EMBL/GenBank/DDBJ databases">
        <authorList>
            <person name="Kobayashi Y."/>
            <person name="Kayamori A."/>
            <person name="Aoki K."/>
            <person name="Shiwa Y."/>
            <person name="Fujita N."/>
            <person name="Sugita T."/>
            <person name="Iwasaki W."/>
            <person name="Tanaka N."/>
            <person name="Takashima M."/>
        </authorList>
    </citation>
    <scope>NUCLEOTIDE SEQUENCE</scope>
    <source>
        <strain evidence="1">HIS016</strain>
    </source>
</reference>